<accession>A0ABN3E241</accession>
<keyword evidence="7" id="KW-0411">Iron-sulfur</keyword>
<dbReference type="Proteomes" id="UP001500929">
    <property type="component" value="Unassembled WGS sequence"/>
</dbReference>
<keyword evidence="6" id="KW-0408">Iron</keyword>
<dbReference type="Gene3D" id="3.40.50.80">
    <property type="entry name" value="Nucleotide-binding domain of ferredoxin-NADP reductase (FNR) module"/>
    <property type="match status" value="1"/>
</dbReference>
<dbReference type="PANTHER" id="PTHR47354:SF1">
    <property type="entry name" value="CARNITINE MONOOXYGENASE REDUCTASE SUBUNIT"/>
    <property type="match status" value="1"/>
</dbReference>
<gene>
    <name evidence="10" type="ORF">GCM10009851_34690</name>
</gene>
<dbReference type="CDD" id="cd00207">
    <property type="entry name" value="fer2"/>
    <property type="match status" value="1"/>
</dbReference>
<evidence type="ECO:0000256" key="1">
    <source>
        <dbReference type="ARBA" id="ARBA00001974"/>
    </source>
</evidence>
<dbReference type="InterPro" id="IPR012675">
    <property type="entry name" value="Beta-grasp_dom_sf"/>
</dbReference>
<keyword evidence="11" id="KW-1185">Reference proteome</keyword>
<dbReference type="Gene3D" id="3.10.20.30">
    <property type="match status" value="1"/>
</dbReference>
<evidence type="ECO:0000256" key="4">
    <source>
        <dbReference type="ARBA" id="ARBA00022723"/>
    </source>
</evidence>
<feature type="domain" description="FAD-binding FR-type" evidence="9">
    <location>
        <begin position="5"/>
        <end position="107"/>
    </location>
</feature>
<evidence type="ECO:0000256" key="5">
    <source>
        <dbReference type="ARBA" id="ARBA00023002"/>
    </source>
</evidence>
<organism evidence="10 11">
    <name type="scientific">Herbiconiux moechotypicola</name>
    <dbReference type="NCBI Taxonomy" id="637393"/>
    <lineage>
        <taxon>Bacteria</taxon>
        <taxon>Bacillati</taxon>
        <taxon>Actinomycetota</taxon>
        <taxon>Actinomycetes</taxon>
        <taxon>Micrococcales</taxon>
        <taxon>Microbacteriaceae</taxon>
        <taxon>Herbiconiux</taxon>
    </lineage>
</organism>
<comment type="cofactor">
    <cofactor evidence="1">
        <name>FAD</name>
        <dbReference type="ChEBI" id="CHEBI:57692"/>
    </cofactor>
</comment>
<dbReference type="CDD" id="cd06185">
    <property type="entry name" value="PDR_like"/>
    <property type="match status" value="1"/>
</dbReference>
<name>A0ABN3E241_9MICO</name>
<dbReference type="PROSITE" id="PS00197">
    <property type="entry name" value="2FE2S_FER_1"/>
    <property type="match status" value="1"/>
</dbReference>
<dbReference type="InterPro" id="IPR039261">
    <property type="entry name" value="FNR_nucleotide-bd"/>
</dbReference>
<dbReference type="PANTHER" id="PTHR47354">
    <property type="entry name" value="NADH OXIDOREDUCTASE HCR"/>
    <property type="match status" value="1"/>
</dbReference>
<dbReference type="Pfam" id="PF00111">
    <property type="entry name" value="Fer2"/>
    <property type="match status" value="1"/>
</dbReference>
<dbReference type="InterPro" id="IPR017938">
    <property type="entry name" value="Riboflavin_synthase-like_b-brl"/>
</dbReference>
<evidence type="ECO:0000259" key="9">
    <source>
        <dbReference type="PROSITE" id="PS51384"/>
    </source>
</evidence>
<feature type="domain" description="2Fe-2S ferredoxin-type" evidence="8">
    <location>
        <begin position="232"/>
        <end position="316"/>
    </location>
</feature>
<dbReference type="PRINTS" id="PR00409">
    <property type="entry name" value="PHDIOXRDTASE"/>
</dbReference>
<dbReference type="InterPro" id="IPR006058">
    <property type="entry name" value="2Fe2S_fd_BS"/>
</dbReference>
<comment type="caution">
    <text evidence="10">The sequence shown here is derived from an EMBL/GenBank/DDBJ whole genome shotgun (WGS) entry which is preliminary data.</text>
</comment>
<dbReference type="InterPro" id="IPR001041">
    <property type="entry name" value="2Fe-2S_ferredoxin-type"/>
</dbReference>
<dbReference type="SUPFAM" id="SSF52343">
    <property type="entry name" value="Ferredoxin reductase-like, C-terminal NADP-linked domain"/>
    <property type="match status" value="1"/>
</dbReference>
<dbReference type="InterPro" id="IPR017927">
    <property type="entry name" value="FAD-bd_FR_type"/>
</dbReference>
<reference evidence="10 11" key="1">
    <citation type="journal article" date="2019" name="Int. J. Syst. Evol. Microbiol.">
        <title>The Global Catalogue of Microorganisms (GCM) 10K type strain sequencing project: providing services to taxonomists for standard genome sequencing and annotation.</title>
        <authorList>
            <consortium name="The Broad Institute Genomics Platform"/>
            <consortium name="The Broad Institute Genome Sequencing Center for Infectious Disease"/>
            <person name="Wu L."/>
            <person name="Ma J."/>
        </authorList>
    </citation>
    <scope>NUCLEOTIDE SEQUENCE [LARGE SCALE GENOMIC DNA]</scope>
    <source>
        <strain evidence="10 11">JCM 16117</strain>
    </source>
</reference>
<dbReference type="EMBL" id="BAAAQY010000012">
    <property type="protein sequence ID" value="GAA2246317.1"/>
    <property type="molecule type" value="Genomic_DNA"/>
</dbReference>
<evidence type="ECO:0000256" key="3">
    <source>
        <dbReference type="ARBA" id="ARBA00022714"/>
    </source>
</evidence>
<evidence type="ECO:0000256" key="2">
    <source>
        <dbReference type="ARBA" id="ARBA00022630"/>
    </source>
</evidence>
<proteinExistence type="predicted"/>
<dbReference type="SUPFAM" id="SSF54292">
    <property type="entry name" value="2Fe-2S ferredoxin-like"/>
    <property type="match status" value="1"/>
</dbReference>
<evidence type="ECO:0000313" key="10">
    <source>
        <dbReference type="EMBL" id="GAA2246317.1"/>
    </source>
</evidence>
<evidence type="ECO:0000256" key="6">
    <source>
        <dbReference type="ARBA" id="ARBA00023004"/>
    </source>
</evidence>
<dbReference type="InterPro" id="IPR050415">
    <property type="entry name" value="MRET"/>
</dbReference>
<keyword evidence="3" id="KW-0001">2Fe-2S</keyword>
<dbReference type="PROSITE" id="PS51384">
    <property type="entry name" value="FAD_FR"/>
    <property type="match status" value="1"/>
</dbReference>
<sequence>MRGREGMLPLVVSSIDRQTPSIVSVVLEHPDREQLPDWKAGAHIDVQLVTRHERQYSLCGDPADARRYRIAVSRAELSRGASHYVHEFLRVGSRVHVRPPRNLFELGPAERYLLVAAGIGITPMLAMARELDARGEPFTLVYLVRDESEVAFGDELAEWGDRVRVHSGASDGRLDLAGMLAGLDPGTAVYACGPARFSDALSAAEAGGVLPAGCSLHLERFEPVQRETLPDEAFTVVCAESDITLQVYPDTSMLVALSQAGIELPASCRRGVCGTCVVPLLDGAAEHRDSLGADAASGVVYPCVSRAPGGTLTLGI</sequence>
<evidence type="ECO:0000259" key="8">
    <source>
        <dbReference type="PROSITE" id="PS51085"/>
    </source>
</evidence>
<dbReference type="SUPFAM" id="SSF63380">
    <property type="entry name" value="Riboflavin synthase domain-like"/>
    <property type="match status" value="1"/>
</dbReference>
<keyword evidence="2" id="KW-0285">Flavoprotein</keyword>
<dbReference type="PROSITE" id="PS51085">
    <property type="entry name" value="2FE2S_FER_2"/>
    <property type="match status" value="1"/>
</dbReference>
<evidence type="ECO:0000256" key="7">
    <source>
        <dbReference type="ARBA" id="ARBA00023014"/>
    </source>
</evidence>
<protein>
    <submittedName>
        <fullName evidence="10">PDR/VanB family oxidoreductase</fullName>
    </submittedName>
</protein>
<evidence type="ECO:0000313" key="11">
    <source>
        <dbReference type="Proteomes" id="UP001500929"/>
    </source>
</evidence>
<dbReference type="RefSeq" id="WP_259480799.1">
    <property type="nucleotide sequence ID" value="NZ_BAAAQY010000012.1"/>
</dbReference>
<dbReference type="InterPro" id="IPR036010">
    <property type="entry name" value="2Fe-2S_ferredoxin-like_sf"/>
</dbReference>
<dbReference type="Gene3D" id="2.40.30.10">
    <property type="entry name" value="Translation factors"/>
    <property type="match status" value="1"/>
</dbReference>
<keyword evidence="4" id="KW-0479">Metal-binding</keyword>
<keyword evidence="5" id="KW-0560">Oxidoreductase</keyword>